<gene>
    <name evidence="2" type="ORF">ISP25_09490</name>
</gene>
<dbReference type="Proteomes" id="UP001620339">
    <property type="component" value="Unassembled WGS sequence"/>
</dbReference>
<name>A0ABW8J519_9GAMM</name>
<dbReference type="EMBL" id="JADIKK010000008">
    <property type="protein sequence ID" value="MFK2877298.1"/>
    <property type="molecule type" value="Genomic_DNA"/>
</dbReference>
<accession>A0ABW8J519</accession>
<protein>
    <submittedName>
        <fullName evidence="2">(2Fe-2S)-binding protein</fullName>
    </submittedName>
</protein>
<dbReference type="InterPro" id="IPR036010">
    <property type="entry name" value="2Fe-2S_ferredoxin-like_sf"/>
</dbReference>
<comment type="caution">
    <text evidence="2">The sequence shown here is derived from an EMBL/GenBank/DDBJ whole genome shotgun (WGS) entry which is preliminary data.</text>
</comment>
<dbReference type="RefSeq" id="WP_192153980.1">
    <property type="nucleotide sequence ID" value="NZ_JADIKK010000008.1"/>
</dbReference>
<evidence type="ECO:0000313" key="2">
    <source>
        <dbReference type="EMBL" id="MFK2877298.1"/>
    </source>
</evidence>
<dbReference type="SUPFAM" id="SSF54292">
    <property type="entry name" value="2Fe-2S ferredoxin-like"/>
    <property type="match status" value="1"/>
</dbReference>
<proteinExistence type="predicted"/>
<organism evidence="2 3">
    <name type="scientific">Rhodanobacter hydrolyticus</name>
    <dbReference type="NCBI Taxonomy" id="2250595"/>
    <lineage>
        <taxon>Bacteria</taxon>
        <taxon>Pseudomonadati</taxon>
        <taxon>Pseudomonadota</taxon>
        <taxon>Gammaproteobacteria</taxon>
        <taxon>Lysobacterales</taxon>
        <taxon>Rhodanobacteraceae</taxon>
        <taxon>Rhodanobacter</taxon>
    </lineage>
</organism>
<evidence type="ECO:0000313" key="3">
    <source>
        <dbReference type="Proteomes" id="UP001620339"/>
    </source>
</evidence>
<sequence length="81" mass="8619">MSGLVRLTVNGCAVEMPDGSSVAAAVATVTPHFRRSVRGESRAPLCGMGVCFECRLRIDGVAHQRACMIPARNGMQVQTDD</sequence>
<evidence type="ECO:0000256" key="1">
    <source>
        <dbReference type="ARBA" id="ARBA00023002"/>
    </source>
</evidence>
<keyword evidence="3" id="KW-1185">Reference proteome</keyword>
<dbReference type="Pfam" id="PF13510">
    <property type="entry name" value="Fer2_4"/>
    <property type="match status" value="1"/>
</dbReference>
<keyword evidence="1" id="KW-0560">Oxidoreductase</keyword>
<dbReference type="InterPro" id="IPR042204">
    <property type="entry name" value="2Fe-2S-bd_N"/>
</dbReference>
<reference evidence="2 3" key="1">
    <citation type="submission" date="2020-10" db="EMBL/GenBank/DDBJ databases">
        <title>Phylogeny of dyella-like bacteria.</title>
        <authorList>
            <person name="Fu J."/>
        </authorList>
    </citation>
    <scope>NUCLEOTIDE SEQUENCE [LARGE SCALE GENOMIC DNA]</scope>
    <source>
        <strain evidence="2 3">KACC 19113</strain>
    </source>
</reference>
<dbReference type="Gene3D" id="3.10.20.440">
    <property type="entry name" value="2Fe-2S iron-sulphur cluster binding domain, sarcosine oxidase, alpha subunit, N-terminal domain"/>
    <property type="match status" value="1"/>
</dbReference>